<evidence type="ECO:0000313" key="3">
    <source>
        <dbReference type="Proteomes" id="UP000002063"/>
    </source>
</evidence>
<feature type="domain" description="Polymerase/histidinol phosphatase N-terminal" evidence="1">
    <location>
        <begin position="6"/>
        <end position="60"/>
    </location>
</feature>
<keyword evidence="3" id="KW-1185">Reference proteome</keyword>
<dbReference type="InterPro" id="IPR003141">
    <property type="entry name" value="Pol/His_phosphatase_N"/>
</dbReference>
<dbReference type="STRING" id="579137.Metvu_0818"/>
<dbReference type="SMART" id="SM00481">
    <property type="entry name" value="POLIIIAc"/>
    <property type="match status" value="1"/>
</dbReference>
<dbReference type="GO" id="GO:0004534">
    <property type="term" value="F:5'-3' RNA exonuclease activity"/>
    <property type="evidence" value="ECO:0007669"/>
    <property type="project" value="TreeGrafter"/>
</dbReference>
<dbReference type="GO" id="GO:0035312">
    <property type="term" value="F:5'-3' DNA exonuclease activity"/>
    <property type="evidence" value="ECO:0007669"/>
    <property type="project" value="TreeGrafter"/>
</dbReference>
<sequence>MKETKVDLHVHSIVSKCSLNPIFLLKKICKKKNILPAVCDHNKLTKLDFAIPGEEIATKTGEFIGLFLNEEVPSNLDIYEALDRVNEQGGLVYLPHPFDLHRRRSLAKFGILEDKEFLKQVDIVEVFNSRCRDITANLKAFEYAEKYGFAMGFGSDAHFIWEIENAYVVFNELDFEKPADLSPKEFLKFLKIKNDELIRSKSSLLKNPWKTQYHYGSLGSKYNITLYSKVLKKIRRKFDI</sequence>
<dbReference type="SUPFAM" id="SSF89550">
    <property type="entry name" value="PHP domain-like"/>
    <property type="match status" value="1"/>
</dbReference>
<dbReference type="HOGENOM" id="CLU_072983_0_0_2"/>
<dbReference type="PANTHER" id="PTHR42924">
    <property type="entry name" value="EXONUCLEASE"/>
    <property type="match status" value="1"/>
</dbReference>
<organism evidence="2 3">
    <name type="scientific">Methanocaldococcus vulcanius (strain ATCC 700851 / DSM 12094 / M7)</name>
    <name type="common">Methanococcus vulcanius</name>
    <dbReference type="NCBI Taxonomy" id="579137"/>
    <lineage>
        <taxon>Archaea</taxon>
        <taxon>Methanobacteriati</taxon>
        <taxon>Methanobacteriota</taxon>
        <taxon>Methanomada group</taxon>
        <taxon>Methanococci</taxon>
        <taxon>Methanococcales</taxon>
        <taxon>Methanocaldococcaceae</taxon>
        <taxon>Methanocaldococcus</taxon>
    </lineage>
</organism>
<accession>C9RGH4</accession>
<dbReference type="Proteomes" id="UP000002063">
    <property type="component" value="Chromosome"/>
</dbReference>
<dbReference type="InterPro" id="IPR016195">
    <property type="entry name" value="Pol/histidinol_Pase-like"/>
</dbReference>
<dbReference type="eggNOG" id="arCOG00302">
    <property type="taxonomic scope" value="Archaea"/>
</dbReference>
<dbReference type="EMBL" id="CP001787">
    <property type="protein sequence ID" value="ACX72676.1"/>
    <property type="molecule type" value="Genomic_DNA"/>
</dbReference>
<gene>
    <name evidence="2" type="ordered locus">Metvu_0818</name>
</gene>
<dbReference type="OrthoDB" id="63337at2157"/>
<dbReference type="Gene3D" id="3.20.20.140">
    <property type="entry name" value="Metal-dependent hydrolases"/>
    <property type="match status" value="1"/>
</dbReference>
<dbReference type="RefSeq" id="WP_015732896.1">
    <property type="nucleotide sequence ID" value="NC_013407.1"/>
</dbReference>
<evidence type="ECO:0000259" key="1">
    <source>
        <dbReference type="SMART" id="SM00481"/>
    </source>
</evidence>
<proteinExistence type="predicted"/>
<name>C9RGH4_METVM</name>
<dbReference type="GeneID" id="8513155"/>
<dbReference type="CDD" id="cd07432">
    <property type="entry name" value="PHP_HisPPase"/>
    <property type="match status" value="1"/>
</dbReference>
<dbReference type="KEGG" id="mvu:Metvu_0818"/>
<evidence type="ECO:0000313" key="2">
    <source>
        <dbReference type="EMBL" id="ACX72676.1"/>
    </source>
</evidence>
<reference evidence="2" key="1">
    <citation type="submission" date="2009-10" db="EMBL/GenBank/DDBJ databases">
        <title>Complete sequence of chromosome of Methanocaldococcus vulcanius M7.</title>
        <authorList>
            <consortium name="US DOE Joint Genome Institute"/>
            <person name="Lucas S."/>
            <person name="Copeland A."/>
            <person name="Lapidus A."/>
            <person name="Glavina del Rio T."/>
            <person name="Dalin E."/>
            <person name="Tice H."/>
            <person name="Bruce D."/>
            <person name="Goodwin L."/>
            <person name="Pitluck S."/>
            <person name="Lcollab F.I."/>
            <person name="Brettin T."/>
            <person name="Detter J.C."/>
            <person name="Han C."/>
            <person name="Tapia R."/>
            <person name="Kuske C.R."/>
            <person name="Schmutz J."/>
            <person name="Larimer F."/>
            <person name="Land M."/>
            <person name="Hauser L."/>
            <person name="Kyrpides N."/>
            <person name="Ovchinikova G."/>
            <person name="Sieprawska-Lupa M."/>
            <person name="Whitman W.B."/>
            <person name="Woyke T."/>
        </authorList>
    </citation>
    <scope>NUCLEOTIDE SEQUENCE [LARGE SCALE GENOMIC DNA]</scope>
    <source>
        <strain evidence="2">M7</strain>
    </source>
</reference>
<protein>
    <submittedName>
        <fullName evidence="2">PHP domain protein</fullName>
    </submittedName>
</protein>
<dbReference type="Pfam" id="PF13263">
    <property type="entry name" value="PHP_C"/>
    <property type="match status" value="1"/>
</dbReference>
<dbReference type="InterPro" id="IPR052018">
    <property type="entry name" value="PHP_domain"/>
</dbReference>
<dbReference type="AlphaFoldDB" id="C9RGH4"/>
<dbReference type="PANTHER" id="PTHR42924:SF3">
    <property type="entry name" value="POLYMERASE_HISTIDINOL PHOSPHATASE N-TERMINAL DOMAIN-CONTAINING PROTEIN"/>
    <property type="match status" value="1"/>
</dbReference>